<name>A0AAV5REJ9_PICKL</name>
<dbReference type="AlphaFoldDB" id="A0AAV5REJ9"/>
<accession>A0AAV5REJ9</accession>
<keyword evidence="1" id="KW-0496">Mitochondrion</keyword>
<geneLocation type="mitochondrion" evidence="1"/>
<dbReference type="EMBL" id="BTGB01000010">
    <property type="protein sequence ID" value="GMM49031.1"/>
    <property type="molecule type" value="Genomic_DNA"/>
</dbReference>
<dbReference type="Proteomes" id="UP001378960">
    <property type="component" value="Unassembled WGS sequence"/>
</dbReference>
<gene>
    <name evidence="1" type="ORF">DAPK24_040490</name>
</gene>
<protein>
    <recommendedName>
        <fullName evidence="3">Homing endonuclease LAGLIDADG domain-containing protein</fullName>
    </recommendedName>
</protein>
<organism evidence="1 2">
    <name type="scientific">Pichia kluyveri</name>
    <name type="common">Yeast</name>
    <dbReference type="NCBI Taxonomy" id="36015"/>
    <lineage>
        <taxon>Eukaryota</taxon>
        <taxon>Fungi</taxon>
        <taxon>Dikarya</taxon>
        <taxon>Ascomycota</taxon>
        <taxon>Saccharomycotina</taxon>
        <taxon>Pichiomycetes</taxon>
        <taxon>Pichiales</taxon>
        <taxon>Pichiaceae</taxon>
        <taxon>Pichia</taxon>
    </lineage>
</organism>
<keyword evidence="2" id="KW-1185">Reference proteome</keyword>
<comment type="caution">
    <text evidence="1">The sequence shown here is derived from an EMBL/GenBank/DDBJ whole genome shotgun (WGS) entry which is preliminary data.</text>
</comment>
<sequence length="128" mass="15429">MENLKEGILSYTKEKYSLEEQKELISKTLDKEYIKSRLMKDKLSDKYYYFHTGNNTTKLLLYTRMFYYIIKKDYISNDIDDLNFISLGYVVNLPIIMKPKKKYYYYSVHGSELGLLRAKSHNIHNILW</sequence>
<proteinExistence type="predicted"/>
<evidence type="ECO:0000313" key="2">
    <source>
        <dbReference type="Proteomes" id="UP001378960"/>
    </source>
</evidence>
<evidence type="ECO:0000313" key="1">
    <source>
        <dbReference type="EMBL" id="GMM49031.1"/>
    </source>
</evidence>
<evidence type="ECO:0008006" key="3">
    <source>
        <dbReference type="Google" id="ProtNLM"/>
    </source>
</evidence>
<reference evidence="1 2" key="1">
    <citation type="journal article" date="2023" name="Elife">
        <title>Identification of key yeast species and microbe-microbe interactions impacting larval growth of Drosophila in the wild.</title>
        <authorList>
            <person name="Mure A."/>
            <person name="Sugiura Y."/>
            <person name="Maeda R."/>
            <person name="Honda K."/>
            <person name="Sakurai N."/>
            <person name="Takahashi Y."/>
            <person name="Watada M."/>
            <person name="Katoh T."/>
            <person name="Gotoh A."/>
            <person name="Gotoh Y."/>
            <person name="Taniguchi I."/>
            <person name="Nakamura K."/>
            <person name="Hayashi T."/>
            <person name="Katayama T."/>
            <person name="Uemura T."/>
            <person name="Hattori Y."/>
        </authorList>
    </citation>
    <scope>NUCLEOTIDE SEQUENCE [LARGE SCALE GENOMIC DNA]</scope>
    <source>
        <strain evidence="1 2">PK-24</strain>
    </source>
</reference>
<feature type="non-terminal residue" evidence="1">
    <location>
        <position position="128"/>
    </location>
</feature>